<proteinExistence type="predicted"/>
<dbReference type="OrthoDB" id="5835829at2759"/>
<comment type="caution">
    <text evidence="1">The sequence shown here is derived from an EMBL/GenBank/DDBJ whole genome shotgun (WGS) entry which is preliminary data.</text>
</comment>
<keyword evidence="2" id="KW-1185">Reference proteome</keyword>
<reference evidence="1" key="1">
    <citation type="submission" date="2020-07" db="EMBL/GenBank/DDBJ databases">
        <title>The High-quality genome of the commercially important snow crab, Chionoecetes opilio.</title>
        <authorList>
            <person name="Jeong J.-H."/>
            <person name="Ryu S."/>
        </authorList>
    </citation>
    <scope>NUCLEOTIDE SEQUENCE</scope>
    <source>
        <strain evidence="1">MADBK_172401_WGS</strain>
        <tissue evidence="1">Digestive gland</tissue>
    </source>
</reference>
<sequence>MPPSTAKPSLKAFRETATAGPLAYEGSLEGVSRPRQISSWLPQQTSSPQLTTVWKMFHLPTAASSAFRVHLHSDAPYLVLPRFGTSQRTLFVENSGLGRMLGVGGIYWLTASSTALTDIITQPKLVSLSSTKERARMSASFMDQLTTPQEARSVWTEYVSATEGPPQLDVALRHALLGAVPDAGTVVGLLLAPCCCWCSLPAATLRAACVISFAAALRRRWSNGSGNRS</sequence>
<evidence type="ECO:0000313" key="2">
    <source>
        <dbReference type="Proteomes" id="UP000770661"/>
    </source>
</evidence>
<gene>
    <name evidence="1" type="ORF">GWK47_034610</name>
</gene>
<dbReference type="AlphaFoldDB" id="A0A8J5D0N1"/>
<organism evidence="1 2">
    <name type="scientific">Chionoecetes opilio</name>
    <name type="common">Atlantic snow crab</name>
    <name type="synonym">Cancer opilio</name>
    <dbReference type="NCBI Taxonomy" id="41210"/>
    <lineage>
        <taxon>Eukaryota</taxon>
        <taxon>Metazoa</taxon>
        <taxon>Ecdysozoa</taxon>
        <taxon>Arthropoda</taxon>
        <taxon>Crustacea</taxon>
        <taxon>Multicrustacea</taxon>
        <taxon>Malacostraca</taxon>
        <taxon>Eumalacostraca</taxon>
        <taxon>Eucarida</taxon>
        <taxon>Decapoda</taxon>
        <taxon>Pleocyemata</taxon>
        <taxon>Brachyura</taxon>
        <taxon>Eubrachyura</taxon>
        <taxon>Majoidea</taxon>
        <taxon>Majidae</taxon>
        <taxon>Chionoecetes</taxon>
    </lineage>
</organism>
<evidence type="ECO:0000313" key="1">
    <source>
        <dbReference type="EMBL" id="KAG0727456.1"/>
    </source>
</evidence>
<name>A0A8J5D0N1_CHIOP</name>
<dbReference type="Proteomes" id="UP000770661">
    <property type="component" value="Unassembled WGS sequence"/>
</dbReference>
<dbReference type="EMBL" id="JACEEZ010003369">
    <property type="protein sequence ID" value="KAG0727456.1"/>
    <property type="molecule type" value="Genomic_DNA"/>
</dbReference>
<protein>
    <submittedName>
        <fullName evidence="1">Uncharacterized protein</fullName>
    </submittedName>
</protein>
<accession>A0A8J5D0N1</accession>